<gene>
    <name evidence="2" type="ORF">BDV98DRAFT_572838</name>
</gene>
<accession>A0A5C3QDM6</accession>
<dbReference type="EMBL" id="ML178839">
    <property type="protein sequence ID" value="TFK98530.1"/>
    <property type="molecule type" value="Genomic_DNA"/>
</dbReference>
<dbReference type="Proteomes" id="UP000305067">
    <property type="component" value="Unassembled WGS sequence"/>
</dbReference>
<proteinExistence type="predicted"/>
<reference evidence="2 3" key="1">
    <citation type="journal article" date="2019" name="Nat. Ecol. Evol.">
        <title>Megaphylogeny resolves global patterns of mushroom evolution.</title>
        <authorList>
            <person name="Varga T."/>
            <person name="Krizsan K."/>
            <person name="Foldi C."/>
            <person name="Dima B."/>
            <person name="Sanchez-Garcia M."/>
            <person name="Sanchez-Ramirez S."/>
            <person name="Szollosi G.J."/>
            <person name="Szarkandi J.G."/>
            <person name="Papp V."/>
            <person name="Albert L."/>
            <person name="Andreopoulos W."/>
            <person name="Angelini C."/>
            <person name="Antonin V."/>
            <person name="Barry K.W."/>
            <person name="Bougher N.L."/>
            <person name="Buchanan P."/>
            <person name="Buyck B."/>
            <person name="Bense V."/>
            <person name="Catcheside P."/>
            <person name="Chovatia M."/>
            <person name="Cooper J."/>
            <person name="Damon W."/>
            <person name="Desjardin D."/>
            <person name="Finy P."/>
            <person name="Geml J."/>
            <person name="Haridas S."/>
            <person name="Hughes K."/>
            <person name="Justo A."/>
            <person name="Karasinski D."/>
            <person name="Kautmanova I."/>
            <person name="Kiss B."/>
            <person name="Kocsube S."/>
            <person name="Kotiranta H."/>
            <person name="LaButti K.M."/>
            <person name="Lechner B.E."/>
            <person name="Liimatainen K."/>
            <person name="Lipzen A."/>
            <person name="Lukacs Z."/>
            <person name="Mihaltcheva S."/>
            <person name="Morgado L.N."/>
            <person name="Niskanen T."/>
            <person name="Noordeloos M.E."/>
            <person name="Ohm R.A."/>
            <person name="Ortiz-Santana B."/>
            <person name="Ovrebo C."/>
            <person name="Racz N."/>
            <person name="Riley R."/>
            <person name="Savchenko A."/>
            <person name="Shiryaev A."/>
            <person name="Soop K."/>
            <person name="Spirin V."/>
            <person name="Szebenyi C."/>
            <person name="Tomsovsky M."/>
            <person name="Tulloss R.E."/>
            <person name="Uehling J."/>
            <person name="Grigoriev I.V."/>
            <person name="Vagvolgyi C."/>
            <person name="Papp T."/>
            <person name="Martin F.M."/>
            <person name="Miettinen O."/>
            <person name="Hibbett D.S."/>
            <person name="Nagy L.G."/>
        </authorList>
    </citation>
    <scope>NUCLEOTIDE SEQUENCE [LARGE SCALE GENOMIC DNA]</scope>
    <source>
        <strain evidence="2 3">CBS 309.79</strain>
    </source>
</reference>
<dbReference type="AlphaFoldDB" id="A0A5C3QDM6"/>
<organism evidence="2 3">
    <name type="scientific">Pterulicium gracile</name>
    <dbReference type="NCBI Taxonomy" id="1884261"/>
    <lineage>
        <taxon>Eukaryota</taxon>
        <taxon>Fungi</taxon>
        <taxon>Dikarya</taxon>
        <taxon>Basidiomycota</taxon>
        <taxon>Agaricomycotina</taxon>
        <taxon>Agaricomycetes</taxon>
        <taxon>Agaricomycetidae</taxon>
        <taxon>Agaricales</taxon>
        <taxon>Pleurotineae</taxon>
        <taxon>Pterulaceae</taxon>
        <taxon>Pterulicium</taxon>
    </lineage>
</organism>
<keyword evidence="1" id="KW-0812">Transmembrane</keyword>
<keyword evidence="3" id="KW-1185">Reference proteome</keyword>
<feature type="non-terminal residue" evidence="2">
    <location>
        <position position="66"/>
    </location>
</feature>
<name>A0A5C3QDM6_9AGAR</name>
<keyword evidence="1" id="KW-0472">Membrane</keyword>
<keyword evidence="1" id="KW-1133">Transmembrane helix</keyword>
<feature type="transmembrane region" description="Helical" evidence="1">
    <location>
        <begin position="39"/>
        <end position="60"/>
    </location>
</feature>
<evidence type="ECO:0000256" key="1">
    <source>
        <dbReference type="SAM" id="Phobius"/>
    </source>
</evidence>
<evidence type="ECO:0000313" key="2">
    <source>
        <dbReference type="EMBL" id="TFK98530.1"/>
    </source>
</evidence>
<protein>
    <submittedName>
        <fullName evidence="2">Uncharacterized protein</fullName>
    </submittedName>
</protein>
<sequence>MLSSFLLGSFFEYHVASLSVTFVLSLLSCFPSCSLFNDVYATFSLLQTCLLFLVTYYALLCQILPL</sequence>
<evidence type="ECO:0000313" key="3">
    <source>
        <dbReference type="Proteomes" id="UP000305067"/>
    </source>
</evidence>